<organism evidence="1 2">
    <name type="scientific">Streptomyces sedi</name>
    <dbReference type="NCBI Taxonomy" id="555059"/>
    <lineage>
        <taxon>Bacteria</taxon>
        <taxon>Bacillati</taxon>
        <taxon>Actinomycetota</taxon>
        <taxon>Actinomycetes</taxon>
        <taxon>Kitasatosporales</taxon>
        <taxon>Streptomycetaceae</taxon>
        <taxon>Streptomyces</taxon>
    </lineage>
</organism>
<reference evidence="1 2" key="1">
    <citation type="submission" date="2019-06" db="EMBL/GenBank/DDBJ databases">
        <title>Draft genome of Streptomyces sedi sp. JCM16909.</title>
        <authorList>
            <person name="Klykleung N."/>
            <person name="Tanasupawat S."/>
            <person name="Kudo T."/>
            <person name="Yuki M."/>
            <person name="Ohkuma M."/>
        </authorList>
    </citation>
    <scope>NUCLEOTIDE SEQUENCE [LARGE SCALE GENOMIC DNA]</scope>
    <source>
        <strain evidence="1 2">JCM 16909</strain>
    </source>
</reference>
<dbReference type="OrthoDB" id="4106799at2"/>
<comment type="caution">
    <text evidence="1">The sequence shown here is derived from an EMBL/GenBank/DDBJ whole genome shotgun (WGS) entry which is preliminary data.</text>
</comment>
<evidence type="ECO:0000313" key="1">
    <source>
        <dbReference type="EMBL" id="TNM28691.1"/>
    </source>
</evidence>
<sequence>MARDITRHLREGVDAWQRARDLAARGRTARAGLAYQRGANALLLYRTSLRRAEVDGGRPRGAEGDAALFALGALTREGVPVMAQARAPRFATLHARAGLAAAHLVDPSGGSPEAVAATLAVAPEPLPRLAPEEEPPVGAAERIAGAASSRLLMAGLTADHPAVLARERHRWAVADEDPLSFARERRRFRGALLPGCAGLGLRAEARRLASEGARSHRELSRVLPAHTGELARVERELAAVLSRLGEY</sequence>
<gene>
    <name evidence="1" type="ORF">FH715_16730</name>
</gene>
<name>A0A5C4UYD0_9ACTN</name>
<dbReference type="Proteomes" id="UP000311713">
    <property type="component" value="Unassembled WGS sequence"/>
</dbReference>
<evidence type="ECO:0000313" key="2">
    <source>
        <dbReference type="Proteomes" id="UP000311713"/>
    </source>
</evidence>
<accession>A0A5C4UYD0</accession>
<dbReference type="AlphaFoldDB" id="A0A5C4UYD0"/>
<keyword evidence="2" id="KW-1185">Reference proteome</keyword>
<proteinExistence type="predicted"/>
<dbReference type="EMBL" id="VDGT01000012">
    <property type="protein sequence ID" value="TNM28691.1"/>
    <property type="molecule type" value="Genomic_DNA"/>
</dbReference>
<protein>
    <submittedName>
        <fullName evidence="1">Uncharacterized protein</fullName>
    </submittedName>
</protein>
<dbReference type="RefSeq" id="WP_139646083.1">
    <property type="nucleotide sequence ID" value="NZ_BAAAZS010000099.1"/>
</dbReference>